<evidence type="ECO:0000313" key="1">
    <source>
        <dbReference type="EMBL" id="CRL08512.1"/>
    </source>
</evidence>
<proteinExistence type="predicted"/>
<protein>
    <submittedName>
        <fullName evidence="1">CLUMA_CG021648, isoform A</fullName>
    </submittedName>
</protein>
<dbReference type="Proteomes" id="UP000183832">
    <property type="component" value="Unassembled WGS sequence"/>
</dbReference>
<evidence type="ECO:0000313" key="2">
    <source>
        <dbReference type="Proteomes" id="UP000183832"/>
    </source>
</evidence>
<dbReference type="EMBL" id="CVRI01000075">
    <property type="protein sequence ID" value="CRL08512.1"/>
    <property type="molecule type" value="Genomic_DNA"/>
</dbReference>
<gene>
    <name evidence="1" type="ORF">CLUMA_CG021648</name>
</gene>
<name>A0A1J1J7Z8_9DIPT</name>
<organism evidence="1 2">
    <name type="scientific">Clunio marinus</name>
    <dbReference type="NCBI Taxonomy" id="568069"/>
    <lineage>
        <taxon>Eukaryota</taxon>
        <taxon>Metazoa</taxon>
        <taxon>Ecdysozoa</taxon>
        <taxon>Arthropoda</taxon>
        <taxon>Hexapoda</taxon>
        <taxon>Insecta</taxon>
        <taxon>Pterygota</taxon>
        <taxon>Neoptera</taxon>
        <taxon>Endopterygota</taxon>
        <taxon>Diptera</taxon>
        <taxon>Nematocera</taxon>
        <taxon>Chironomoidea</taxon>
        <taxon>Chironomidae</taxon>
        <taxon>Clunio</taxon>
    </lineage>
</organism>
<dbReference type="AlphaFoldDB" id="A0A1J1J7Z8"/>
<accession>A0A1J1J7Z8</accession>
<sequence length="65" mass="7411">MNINVADYLCWFKCVGPSRSNKFECKLSVKIVKPFRIYCEGGNTYGSSEEAIIHREVEIPSLPNK</sequence>
<keyword evidence="2" id="KW-1185">Reference proteome</keyword>
<reference evidence="1 2" key="1">
    <citation type="submission" date="2015-04" db="EMBL/GenBank/DDBJ databases">
        <authorList>
            <person name="Syromyatnikov M.Y."/>
            <person name="Popov V.N."/>
        </authorList>
    </citation>
    <scope>NUCLEOTIDE SEQUENCE [LARGE SCALE GENOMIC DNA]</scope>
</reference>